<dbReference type="InterPro" id="IPR045860">
    <property type="entry name" value="Snake_toxin-like_sf"/>
</dbReference>
<evidence type="ECO:0000256" key="2">
    <source>
        <dbReference type="SAM" id="SignalP"/>
    </source>
</evidence>
<sequence length="131" mass="14155">MKLLLLAALLLLACSVFCASGLKCNSCSSSISFEDCINQKTAGDHCDEDYKCGKNHYKYKGKDVYSLSCVSIVHCNNPSNMCRANLQMSDCDVTCCDEDLCNTASTPVVSVLVVLACVQGTFIMVNAVFVQ</sequence>
<keyword evidence="1" id="KW-0812">Transmembrane</keyword>
<dbReference type="AlphaFoldDB" id="A0A9W9ZK67"/>
<keyword evidence="2" id="KW-0732">Signal</keyword>
<keyword evidence="1" id="KW-0472">Membrane</keyword>
<comment type="caution">
    <text evidence="3">The sequence shown here is derived from an EMBL/GenBank/DDBJ whole genome shotgun (WGS) entry which is preliminary data.</text>
</comment>
<dbReference type="Proteomes" id="UP001163046">
    <property type="component" value="Unassembled WGS sequence"/>
</dbReference>
<name>A0A9W9ZK67_9CNID</name>
<keyword evidence="4" id="KW-1185">Reference proteome</keyword>
<gene>
    <name evidence="3" type="ORF">OS493_036256</name>
</gene>
<organism evidence="3 4">
    <name type="scientific">Desmophyllum pertusum</name>
    <dbReference type="NCBI Taxonomy" id="174260"/>
    <lineage>
        <taxon>Eukaryota</taxon>
        <taxon>Metazoa</taxon>
        <taxon>Cnidaria</taxon>
        <taxon>Anthozoa</taxon>
        <taxon>Hexacorallia</taxon>
        <taxon>Scleractinia</taxon>
        <taxon>Caryophylliina</taxon>
        <taxon>Caryophylliidae</taxon>
        <taxon>Desmophyllum</taxon>
    </lineage>
</organism>
<reference evidence="3" key="1">
    <citation type="submission" date="2023-01" db="EMBL/GenBank/DDBJ databases">
        <title>Genome assembly of the deep-sea coral Lophelia pertusa.</title>
        <authorList>
            <person name="Herrera S."/>
            <person name="Cordes E."/>
        </authorList>
    </citation>
    <scope>NUCLEOTIDE SEQUENCE</scope>
    <source>
        <strain evidence="3">USNM1676648</strain>
        <tissue evidence="3">Polyp</tissue>
    </source>
</reference>
<dbReference type="EMBL" id="MU825932">
    <property type="protein sequence ID" value="KAJ7382223.1"/>
    <property type="molecule type" value="Genomic_DNA"/>
</dbReference>
<dbReference type="SUPFAM" id="SSF57302">
    <property type="entry name" value="Snake toxin-like"/>
    <property type="match status" value="1"/>
</dbReference>
<proteinExistence type="predicted"/>
<accession>A0A9W9ZK67</accession>
<keyword evidence="1" id="KW-1133">Transmembrane helix</keyword>
<evidence type="ECO:0000313" key="4">
    <source>
        <dbReference type="Proteomes" id="UP001163046"/>
    </source>
</evidence>
<dbReference type="OrthoDB" id="10422466at2759"/>
<evidence type="ECO:0000256" key="1">
    <source>
        <dbReference type="SAM" id="Phobius"/>
    </source>
</evidence>
<feature type="signal peptide" evidence="2">
    <location>
        <begin position="1"/>
        <end position="18"/>
    </location>
</feature>
<feature type="transmembrane region" description="Helical" evidence="1">
    <location>
        <begin position="108"/>
        <end position="130"/>
    </location>
</feature>
<evidence type="ECO:0000313" key="3">
    <source>
        <dbReference type="EMBL" id="KAJ7382223.1"/>
    </source>
</evidence>
<feature type="chain" id="PRO_5040998124" evidence="2">
    <location>
        <begin position="19"/>
        <end position="131"/>
    </location>
</feature>
<protein>
    <submittedName>
        <fullName evidence="3">Uncharacterized protein</fullName>
    </submittedName>
</protein>